<protein>
    <submittedName>
        <fullName evidence="8">Two-component system response regulator PilR (NtrC family)</fullName>
    </submittedName>
</protein>
<dbReference type="InterPro" id="IPR001789">
    <property type="entry name" value="Sig_transdc_resp-reg_receiver"/>
</dbReference>
<dbReference type="PROSITE" id="PS50110">
    <property type="entry name" value="RESPONSE_REGULATORY"/>
    <property type="match status" value="1"/>
</dbReference>
<dbReference type="PROSITE" id="PS00676">
    <property type="entry name" value="SIGMA54_INTERACT_2"/>
    <property type="match status" value="1"/>
</dbReference>
<dbReference type="Pfam" id="PF25601">
    <property type="entry name" value="AAA_lid_14"/>
    <property type="match status" value="1"/>
</dbReference>
<dbReference type="EMBL" id="REFO01000013">
    <property type="protein sequence ID" value="RMA93297.1"/>
    <property type="molecule type" value="Genomic_DNA"/>
</dbReference>
<dbReference type="Pfam" id="PF00072">
    <property type="entry name" value="Response_reg"/>
    <property type="match status" value="1"/>
</dbReference>
<dbReference type="CDD" id="cd00009">
    <property type="entry name" value="AAA"/>
    <property type="match status" value="1"/>
</dbReference>
<evidence type="ECO:0000313" key="9">
    <source>
        <dbReference type="Proteomes" id="UP000280842"/>
    </source>
</evidence>
<dbReference type="InterPro" id="IPR002197">
    <property type="entry name" value="HTH_Fis"/>
</dbReference>
<feature type="domain" description="Response regulatory" evidence="7">
    <location>
        <begin position="2"/>
        <end position="114"/>
    </location>
</feature>
<dbReference type="SUPFAM" id="SSF46689">
    <property type="entry name" value="Homeodomain-like"/>
    <property type="match status" value="1"/>
</dbReference>
<keyword evidence="9" id="KW-1185">Reference proteome</keyword>
<dbReference type="AlphaFoldDB" id="A0A3M0B839"/>
<dbReference type="InterPro" id="IPR025943">
    <property type="entry name" value="Sigma_54_int_dom_ATP-bd_2"/>
</dbReference>
<proteinExistence type="predicted"/>
<reference evidence="8 9" key="1">
    <citation type="submission" date="2018-10" db="EMBL/GenBank/DDBJ databases">
        <title>Genomic Encyclopedia of Archaeal and Bacterial Type Strains, Phase II (KMG-II): from individual species to whole genera.</title>
        <authorList>
            <person name="Goeker M."/>
        </authorList>
    </citation>
    <scope>NUCLEOTIDE SEQUENCE [LARGE SCALE GENOMIC DNA]</scope>
    <source>
        <strain evidence="8 9">VM1</strain>
    </source>
</reference>
<evidence type="ECO:0000256" key="4">
    <source>
        <dbReference type="ARBA" id="ARBA00023163"/>
    </source>
</evidence>
<dbReference type="InterPro" id="IPR009057">
    <property type="entry name" value="Homeodomain-like_sf"/>
</dbReference>
<evidence type="ECO:0000259" key="7">
    <source>
        <dbReference type="PROSITE" id="PS50110"/>
    </source>
</evidence>
<dbReference type="InterPro" id="IPR058031">
    <property type="entry name" value="AAA_lid_NorR"/>
</dbReference>
<dbReference type="InterPro" id="IPR027417">
    <property type="entry name" value="P-loop_NTPase"/>
</dbReference>
<dbReference type="RefSeq" id="WP_121923466.1">
    <property type="nucleotide sequence ID" value="NZ_REFO01000013.1"/>
</dbReference>
<keyword evidence="5" id="KW-0597">Phosphoprotein</keyword>
<dbReference type="Gene3D" id="1.10.10.60">
    <property type="entry name" value="Homeodomain-like"/>
    <property type="match status" value="1"/>
</dbReference>
<evidence type="ECO:0000256" key="5">
    <source>
        <dbReference type="PROSITE-ProRule" id="PRU00169"/>
    </source>
</evidence>
<dbReference type="PANTHER" id="PTHR32071">
    <property type="entry name" value="TRANSCRIPTIONAL REGULATORY PROTEIN"/>
    <property type="match status" value="1"/>
</dbReference>
<dbReference type="Pfam" id="PF00158">
    <property type="entry name" value="Sigma54_activat"/>
    <property type="match status" value="1"/>
</dbReference>
<dbReference type="Gene3D" id="1.10.8.60">
    <property type="match status" value="1"/>
</dbReference>
<gene>
    <name evidence="8" type="ORF">CLV39_1359</name>
</gene>
<dbReference type="GO" id="GO:0006355">
    <property type="term" value="P:regulation of DNA-templated transcription"/>
    <property type="evidence" value="ECO:0007669"/>
    <property type="project" value="InterPro"/>
</dbReference>
<dbReference type="InterPro" id="IPR002078">
    <property type="entry name" value="Sigma_54_int"/>
</dbReference>
<sequence>MKALIVDDEQSITEILSILLEDSGFEIEKAYSIQDFQSKNKIYDIAFIDIRLPDGSGIDIIPQLKQRNPDIQIFMITAFADSKTAVEALKKGASDYISKPFEVSDIKNLINNVKEKLEIEKNLDNKNILEEQFLTGKSKAIQLVKKTIKKVAPYDINILITGETGTGKEITAKAIHSYSNRKNKPFIAVNCAAIPADLLESELFGYKKGAFTGADKDKKGLIEEANGGTLFLDEIGEMPLPLQAKLLRFLEERKIRPLGSTKEIEVDVRIISATNKDLKKQIEKGEFREDLYYRLSTITINLPPLRERKEDIPLLVEQILKELIKKYNKEIKKIDPQFITYLKTLDLKGNIRELKNIIEKAVILSEDEELKLNEYFEINSLNSIFIDDTKSEFQIKNFPEDNMDLKQVMDNIEKSIIRYAYEKAGKVKSKAAEILGISFREFRYRYDKYFKD</sequence>
<accession>A0A3M0B839</accession>
<keyword evidence="2" id="KW-0067">ATP-binding</keyword>
<keyword evidence="4" id="KW-0804">Transcription</keyword>
<evidence type="ECO:0000313" key="8">
    <source>
        <dbReference type="EMBL" id="RMA93297.1"/>
    </source>
</evidence>
<dbReference type="SUPFAM" id="SSF52540">
    <property type="entry name" value="P-loop containing nucleoside triphosphate hydrolases"/>
    <property type="match status" value="1"/>
</dbReference>
<dbReference type="CDD" id="cd00156">
    <property type="entry name" value="REC"/>
    <property type="match status" value="1"/>
</dbReference>
<dbReference type="InterPro" id="IPR011006">
    <property type="entry name" value="CheY-like_superfamily"/>
</dbReference>
<dbReference type="Pfam" id="PF02954">
    <property type="entry name" value="HTH_8"/>
    <property type="match status" value="1"/>
</dbReference>
<dbReference type="GO" id="GO:0043565">
    <property type="term" value="F:sequence-specific DNA binding"/>
    <property type="evidence" value="ECO:0007669"/>
    <property type="project" value="InterPro"/>
</dbReference>
<dbReference type="InterPro" id="IPR003593">
    <property type="entry name" value="AAA+_ATPase"/>
</dbReference>
<feature type="modified residue" description="4-aspartylphosphate" evidence="5">
    <location>
        <position position="49"/>
    </location>
</feature>
<feature type="domain" description="Sigma-54 factor interaction" evidence="6">
    <location>
        <begin position="134"/>
        <end position="363"/>
    </location>
</feature>
<organism evidence="8 9">
    <name type="scientific">Hydrogenothermus marinus</name>
    <dbReference type="NCBI Taxonomy" id="133270"/>
    <lineage>
        <taxon>Bacteria</taxon>
        <taxon>Pseudomonadati</taxon>
        <taxon>Aquificota</taxon>
        <taxon>Aquificia</taxon>
        <taxon>Aquificales</taxon>
        <taxon>Hydrogenothermaceae</taxon>
        <taxon>Hydrogenothermus</taxon>
    </lineage>
</organism>
<dbReference type="GO" id="GO:0005524">
    <property type="term" value="F:ATP binding"/>
    <property type="evidence" value="ECO:0007669"/>
    <property type="project" value="UniProtKB-KW"/>
</dbReference>
<keyword evidence="3" id="KW-0805">Transcription regulation</keyword>
<dbReference type="SMART" id="SM00382">
    <property type="entry name" value="AAA"/>
    <property type="match status" value="1"/>
</dbReference>
<dbReference type="SMART" id="SM00448">
    <property type="entry name" value="REC"/>
    <property type="match status" value="1"/>
</dbReference>
<dbReference type="GO" id="GO:0000160">
    <property type="term" value="P:phosphorelay signal transduction system"/>
    <property type="evidence" value="ECO:0007669"/>
    <property type="project" value="InterPro"/>
</dbReference>
<evidence type="ECO:0000256" key="3">
    <source>
        <dbReference type="ARBA" id="ARBA00023015"/>
    </source>
</evidence>
<evidence type="ECO:0000256" key="1">
    <source>
        <dbReference type="ARBA" id="ARBA00022741"/>
    </source>
</evidence>
<dbReference type="OrthoDB" id="9334at2"/>
<evidence type="ECO:0000259" key="6">
    <source>
        <dbReference type="PROSITE" id="PS50045"/>
    </source>
</evidence>
<name>A0A3M0B839_9AQUI</name>
<dbReference type="PROSITE" id="PS50045">
    <property type="entry name" value="SIGMA54_INTERACT_4"/>
    <property type="match status" value="1"/>
</dbReference>
<dbReference type="Gene3D" id="3.40.50.2300">
    <property type="match status" value="1"/>
</dbReference>
<evidence type="ECO:0000256" key="2">
    <source>
        <dbReference type="ARBA" id="ARBA00022840"/>
    </source>
</evidence>
<dbReference type="Proteomes" id="UP000280842">
    <property type="component" value="Unassembled WGS sequence"/>
</dbReference>
<dbReference type="Gene3D" id="3.40.50.300">
    <property type="entry name" value="P-loop containing nucleotide triphosphate hydrolases"/>
    <property type="match status" value="1"/>
</dbReference>
<keyword evidence="1" id="KW-0547">Nucleotide-binding</keyword>
<dbReference type="FunFam" id="3.40.50.300:FF:000006">
    <property type="entry name" value="DNA-binding transcriptional regulator NtrC"/>
    <property type="match status" value="1"/>
</dbReference>
<dbReference type="SUPFAM" id="SSF52172">
    <property type="entry name" value="CheY-like"/>
    <property type="match status" value="1"/>
</dbReference>
<comment type="caution">
    <text evidence="8">The sequence shown here is derived from an EMBL/GenBank/DDBJ whole genome shotgun (WGS) entry which is preliminary data.</text>
</comment>